<proteinExistence type="predicted"/>
<dbReference type="EMBL" id="JBHSGG010000024">
    <property type="protein sequence ID" value="MFC4728318.1"/>
    <property type="molecule type" value="Genomic_DNA"/>
</dbReference>
<protein>
    <submittedName>
        <fullName evidence="2">Uncharacterized protein</fullName>
    </submittedName>
</protein>
<sequence length="155" mass="17122">MRRPLFAVERRAPEPADFVAVFRALFFVVLLRALLLLAEVPPEDDFAAFFPDERLAEDLRDAAFFDAVFLAAGFFVVDVLAADFFAAVFFVVDVFAALFRALDFFAVDFFVAERPDEDVRAPLLPLPPALPPPSCLFTVAQARRSASSSGTPRSS</sequence>
<evidence type="ECO:0000313" key="3">
    <source>
        <dbReference type="Proteomes" id="UP001595892"/>
    </source>
</evidence>
<dbReference type="Proteomes" id="UP001595892">
    <property type="component" value="Unassembled WGS sequence"/>
</dbReference>
<feature type="transmembrane region" description="Helical" evidence="1">
    <location>
        <begin position="67"/>
        <end position="92"/>
    </location>
</feature>
<reference evidence="3" key="1">
    <citation type="journal article" date="2019" name="Int. J. Syst. Evol. Microbiol.">
        <title>The Global Catalogue of Microorganisms (GCM) 10K type strain sequencing project: providing services to taxonomists for standard genome sequencing and annotation.</title>
        <authorList>
            <consortium name="The Broad Institute Genomics Platform"/>
            <consortium name="The Broad Institute Genome Sequencing Center for Infectious Disease"/>
            <person name="Wu L."/>
            <person name="Ma J."/>
        </authorList>
    </citation>
    <scope>NUCLEOTIDE SEQUENCE [LARGE SCALE GENOMIC DNA]</scope>
    <source>
        <strain evidence="3">CGMCC 1.13574</strain>
    </source>
</reference>
<organism evidence="2 3">
    <name type="scientific">Coralloluteibacterium thermophilum</name>
    <dbReference type="NCBI Taxonomy" id="2707049"/>
    <lineage>
        <taxon>Bacteria</taxon>
        <taxon>Pseudomonadati</taxon>
        <taxon>Pseudomonadota</taxon>
        <taxon>Gammaproteobacteria</taxon>
        <taxon>Lysobacterales</taxon>
        <taxon>Lysobacteraceae</taxon>
        <taxon>Coralloluteibacterium</taxon>
    </lineage>
</organism>
<comment type="caution">
    <text evidence="2">The sequence shown here is derived from an EMBL/GenBank/DDBJ whole genome shotgun (WGS) entry which is preliminary data.</text>
</comment>
<evidence type="ECO:0000313" key="2">
    <source>
        <dbReference type="EMBL" id="MFC4728318.1"/>
    </source>
</evidence>
<name>A0ABV9NMG9_9GAMM</name>
<evidence type="ECO:0000256" key="1">
    <source>
        <dbReference type="SAM" id="Phobius"/>
    </source>
</evidence>
<dbReference type="RefSeq" id="WP_377004344.1">
    <property type="nucleotide sequence ID" value="NZ_JBHSGG010000024.1"/>
</dbReference>
<keyword evidence="1" id="KW-0472">Membrane</keyword>
<keyword evidence="3" id="KW-1185">Reference proteome</keyword>
<gene>
    <name evidence="2" type="ORF">ACFO3Q_09060</name>
</gene>
<keyword evidence="1" id="KW-1133">Transmembrane helix</keyword>
<feature type="transmembrane region" description="Helical" evidence="1">
    <location>
        <begin position="20"/>
        <end position="38"/>
    </location>
</feature>
<accession>A0ABV9NMG9</accession>
<keyword evidence="1" id="KW-0812">Transmembrane</keyword>